<dbReference type="Proteomes" id="UP000007110">
    <property type="component" value="Unassembled WGS sequence"/>
</dbReference>
<dbReference type="SUPFAM" id="SSF57850">
    <property type="entry name" value="RING/U-box"/>
    <property type="match status" value="1"/>
</dbReference>
<dbReference type="PROSITE" id="PS00518">
    <property type="entry name" value="ZF_RING_1"/>
    <property type="match status" value="1"/>
</dbReference>
<dbReference type="KEGG" id="spu:105438801"/>
<dbReference type="SUPFAM" id="SSF63825">
    <property type="entry name" value="YWTD domain"/>
    <property type="match status" value="1"/>
</dbReference>
<evidence type="ECO:0000313" key="10">
    <source>
        <dbReference type="EnsemblMetazoa" id="XP_030839372"/>
    </source>
</evidence>
<feature type="domain" description="B box-type" evidence="9">
    <location>
        <begin position="86"/>
        <end position="135"/>
    </location>
</feature>
<feature type="domain" description="RING-type" evidence="8">
    <location>
        <begin position="15"/>
        <end position="58"/>
    </location>
</feature>
<dbReference type="InterPro" id="IPR017907">
    <property type="entry name" value="Znf_RING_CS"/>
</dbReference>
<dbReference type="Gene3D" id="3.30.40.10">
    <property type="entry name" value="Zinc/RING finger domain, C3HC4 (zinc finger)"/>
    <property type="match status" value="1"/>
</dbReference>
<dbReference type="GeneID" id="105438801"/>
<evidence type="ECO:0000256" key="7">
    <source>
        <dbReference type="SAM" id="MobiDB-lite"/>
    </source>
</evidence>
<feature type="region of interest" description="Disordered" evidence="7">
    <location>
        <begin position="321"/>
        <end position="340"/>
    </location>
</feature>
<evidence type="ECO:0000259" key="8">
    <source>
        <dbReference type="PROSITE" id="PS50089"/>
    </source>
</evidence>
<name>A0A7M7NP47_STRPU</name>
<dbReference type="GO" id="GO:0061630">
    <property type="term" value="F:ubiquitin protein ligase activity"/>
    <property type="evidence" value="ECO:0000318"/>
    <property type="project" value="GO_Central"/>
</dbReference>
<organism evidence="10 11">
    <name type="scientific">Strongylocentrotus purpuratus</name>
    <name type="common">Purple sea urchin</name>
    <dbReference type="NCBI Taxonomy" id="7668"/>
    <lineage>
        <taxon>Eukaryota</taxon>
        <taxon>Metazoa</taxon>
        <taxon>Echinodermata</taxon>
        <taxon>Eleutherozoa</taxon>
        <taxon>Echinozoa</taxon>
        <taxon>Echinoidea</taxon>
        <taxon>Euechinoidea</taxon>
        <taxon>Echinacea</taxon>
        <taxon>Camarodonta</taxon>
        <taxon>Echinidea</taxon>
        <taxon>Strongylocentrotidae</taxon>
        <taxon>Strongylocentrotus</taxon>
    </lineage>
</organism>
<dbReference type="PROSITE" id="PS50119">
    <property type="entry name" value="ZF_BBOX"/>
    <property type="match status" value="2"/>
</dbReference>
<evidence type="ECO:0000256" key="3">
    <source>
        <dbReference type="ARBA" id="ARBA00022771"/>
    </source>
</evidence>
<dbReference type="InterPro" id="IPR000315">
    <property type="entry name" value="Znf_B-box"/>
</dbReference>
<sequence>MADALQNIIAQSLECPVCLNTFTDPKILSCSHTYCKTCLDNLLVYHGKDQMLRCPVCRAETQVPNQEVSKLPASLALKSLIEDMKTQYQLCTNCKSQDKPQATVYCQDCGKYFCSTCHNKHSQWPDFITHEVLAMNEIESGKVSVRRYRKCRKHPKEDEECFCVDCRRFACFRCVVMEHTKEGHWVIEAAVYESNHMKSIEDLKSKADKKRSCFKKYIEFIDEQKDHVANVQKQCTDDINKAFEESVRQLTNKKEILIGEVKDRIEGVKKELDKMKKSAVEHFTHLTTIADVVTNRTKIPSDMDALAAHDTLCQDLQEALKQEDPDYKQPRQSSKKGKSVTFKRNVGIDEIALGKIVNTVAKNIALPTKDSMNAMVGTHDGRMAVGCRGGGVEIFSADGLLKQKVFKDVNIREIGFLSDDRYVLLDGLNNITLYTPELTKLNVMFETLSHDVGGFSNLTTDCDDQIYVSYWKAKKIRVFSPAGGKAIREIPCDGYGLNTKITIMINWSPFLVIQYD</sequence>
<dbReference type="CDD" id="cd19757">
    <property type="entry name" value="Bbox1"/>
    <property type="match status" value="1"/>
</dbReference>
<keyword evidence="1" id="KW-0597">Phosphoprotein</keyword>
<evidence type="ECO:0000256" key="1">
    <source>
        <dbReference type="ARBA" id="ARBA00022553"/>
    </source>
</evidence>
<reference evidence="11" key="1">
    <citation type="submission" date="2015-02" db="EMBL/GenBank/DDBJ databases">
        <title>Genome sequencing for Strongylocentrotus purpuratus.</title>
        <authorList>
            <person name="Murali S."/>
            <person name="Liu Y."/>
            <person name="Vee V."/>
            <person name="English A."/>
            <person name="Wang M."/>
            <person name="Skinner E."/>
            <person name="Han Y."/>
            <person name="Muzny D.M."/>
            <person name="Worley K.C."/>
            <person name="Gibbs R.A."/>
        </authorList>
    </citation>
    <scope>NUCLEOTIDE SEQUENCE</scope>
</reference>
<evidence type="ECO:0000256" key="4">
    <source>
        <dbReference type="ARBA" id="ARBA00022833"/>
    </source>
</evidence>
<evidence type="ECO:0000256" key="6">
    <source>
        <dbReference type="SAM" id="Coils"/>
    </source>
</evidence>
<keyword evidence="2" id="KW-0479">Metal-binding</keyword>
<proteinExistence type="predicted"/>
<dbReference type="SUPFAM" id="SSF57845">
    <property type="entry name" value="B-box zinc-binding domain"/>
    <property type="match status" value="1"/>
</dbReference>
<keyword evidence="11" id="KW-1185">Reference proteome</keyword>
<dbReference type="RefSeq" id="XP_030839372.1">
    <property type="nucleotide sequence ID" value="XM_030983512.1"/>
</dbReference>
<dbReference type="Pfam" id="PF13445">
    <property type="entry name" value="zf-RING_UBOX"/>
    <property type="match status" value="1"/>
</dbReference>
<dbReference type="InterPro" id="IPR027370">
    <property type="entry name" value="Znf-RING_euk"/>
</dbReference>
<feature type="domain" description="B box-type" evidence="9">
    <location>
        <begin position="146"/>
        <end position="189"/>
    </location>
</feature>
<protein>
    <submittedName>
        <fullName evidence="10">Uncharacterized protein</fullName>
    </submittedName>
</protein>
<dbReference type="InterPro" id="IPR011042">
    <property type="entry name" value="6-blade_b-propeller_TolB-like"/>
</dbReference>
<accession>A0A7M7NP47</accession>
<reference evidence="10" key="2">
    <citation type="submission" date="2021-01" db="UniProtKB">
        <authorList>
            <consortium name="EnsemblMetazoa"/>
        </authorList>
    </citation>
    <scope>IDENTIFICATION</scope>
</reference>
<dbReference type="PANTHER" id="PTHR25462:SF296">
    <property type="entry name" value="MEIOTIC P26, ISOFORM F"/>
    <property type="match status" value="1"/>
</dbReference>
<dbReference type="GO" id="GO:0005654">
    <property type="term" value="C:nucleoplasm"/>
    <property type="evidence" value="ECO:0000318"/>
    <property type="project" value="GO_Central"/>
</dbReference>
<dbReference type="OMA" id="ITIMINW"/>
<dbReference type="InterPro" id="IPR013083">
    <property type="entry name" value="Znf_RING/FYVE/PHD"/>
</dbReference>
<dbReference type="PANTHER" id="PTHR25462">
    <property type="entry name" value="BONUS, ISOFORM C-RELATED"/>
    <property type="match status" value="1"/>
</dbReference>
<evidence type="ECO:0000256" key="2">
    <source>
        <dbReference type="ARBA" id="ARBA00022723"/>
    </source>
</evidence>
<evidence type="ECO:0000313" key="11">
    <source>
        <dbReference type="Proteomes" id="UP000007110"/>
    </source>
</evidence>
<keyword evidence="4" id="KW-0862">Zinc</keyword>
<feature type="coiled-coil region" evidence="6">
    <location>
        <begin position="240"/>
        <end position="278"/>
    </location>
</feature>
<dbReference type="InParanoid" id="A0A7M7NP47"/>
<keyword evidence="6" id="KW-0175">Coiled coil</keyword>
<dbReference type="PROSITE" id="PS50089">
    <property type="entry name" value="ZF_RING_2"/>
    <property type="match status" value="1"/>
</dbReference>
<keyword evidence="3 5" id="KW-0863">Zinc-finger</keyword>
<dbReference type="EnsemblMetazoa" id="XM_030983512">
    <property type="protein sequence ID" value="XP_030839372"/>
    <property type="gene ID" value="LOC105438801"/>
</dbReference>
<evidence type="ECO:0000256" key="5">
    <source>
        <dbReference type="PROSITE-ProRule" id="PRU00024"/>
    </source>
</evidence>
<dbReference type="OrthoDB" id="1431934at2759"/>
<dbReference type="GO" id="GO:0008270">
    <property type="term" value="F:zinc ion binding"/>
    <property type="evidence" value="ECO:0007669"/>
    <property type="project" value="UniProtKB-KW"/>
</dbReference>
<dbReference type="AlphaFoldDB" id="A0A7M7NP47"/>
<dbReference type="SMART" id="SM00184">
    <property type="entry name" value="RING"/>
    <property type="match status" value="1"/>
</dbReference>
<evidence type="ECO:0000259" key="9">
    <source>
        <dbReference type="PROSITE" id="PS50119"/>
    </source>
</evidence>
<dbReference type="InterPro" id="IPR001841">
    <property type="entry name" value="Znf_RING"/>
</dbReference>
<dbReference type="InterPro" id="IPR047153">
    <property type="entry name" value="TRIM45/56/19-like"/>
</dbReference>
<dbReference type="Gene3D" id="2.120.10.30">
    <property type="entry name" value="TolB, C-terminal domain"/>
    <property type="match status" value="1"/>
</dbReference>
<dbReference type="Gene3D" id="3.30.160.60">
    <property type="entry name" value="Classic Zinc Finger"/>
    <property type="match status" value="1"/>
</dbReference>